<dbReference type="STRING" id="53326.A0A016T2R9"/>
<comment type="caution">
    <text evidence="2">The sequence shown here is derived from an EMBL/GenBank/DDBJ whole genome shotgun (WGS) entry which is preliminary data.</text>
</comment>
<keyword evidence="3" id="KW-1185">Reference proteome</keyword>
<dbReference type="AlphaFoldDB" id="A0A016T2R9"/>
<protein>
    <recommendedName>
        <fullName evidence="1">C-type lectin domain-containing protein</fullName>
    </recommendedName>
</protein>
<organism evidence="2 3">
    <name type="scientific">Ancylostoma ceylanicum</name>
    <dbReference type="NCBI Taxonomy" id="53326"/>
    <lineage>
        <taxon>Eukaryota</taxon>
        <taxon>Metazoa</taxon>
        <taxon>Ecdysozoa</taxon>
        <taxon>Nematoda</taxon>
        <taxon>Chromadorea</taxon>
        <taxon>Rhabditida</taxon>
        <taxon>Rhabditina</taxon>
        <taxon>Rhabditomorpha</taxon>
        <taxon>Strongyloidea</taxon>
        <taxon>Ancylostomatidae</taxon>
        <taxon>Ancylostomatinae</taxon>
        <taxon>Ancylostoma</taxon>
    </lineage>
</organism>
<dbReference type="Proteomes" id="UP000024635">
    <property type="component" value="Unassembled WGS sequence"/>
</dbReference>
<name>A0A016T2R9_9BILA</name>
<dbReference type="SUPFAM" id="SSF56436">
    <property type="entry name" value="C-type lectin-like"/>
    <property type="match status" value="1"/>
</dbReference>
<sequence>MMTIPVVEEGVKCHSCPPDTIWIRNKDQWSNGFRMIFIPFALLLTLTSTEVVRPSSLIPPCPPGWSQFLDSCYHIENRTMSLPKAEKRCASKGATLFVANSLEEFDNITRLAPRNLFSWIGLAQFEERTSPIWQTTSRIDPSSL</sequence>
<dbReference type="InterPro" id="IPR001304">
    <property type="entry name" value="C-type_lectin-like"/>
</dbReference>
<dbReference type="Gene3D" id="3.10.100.10">
    <property type="entry name" value="Mannose-Binding Protein A, subunit A"/>
    <property type="match status" value="1"/>
</dbReference>
<reference evidence="3" key="1">
    <citation type="journal article" date="2015" name="Nat. Genet.">
        <title>The genome and transcriptome of the zoonotic hookworm Ancylostoma ceylanicum identify infection-specific gene families.</title>
        <authorList>
            <person name="Schwarz E.M."/>
            <person name="Hu Y."/>
            <person name="Antoshechkin I."/>
            <person name="Miller M.M."/>
            <person name="Sternberg P.W."/>
            <person name="Aroian R.V."/>
        </authorList>
    </citation>
    <scope>NUCLEOTIDE SEQUENCE</scope>
    <source>
        <strain evidence="3">HY135</strain>
    </source>
</reference>
<proteinExistence type="predicted"/>
<evidence type="ECO:0000313" key="2">
    <source>
        <dbReference type="EMBL" id="EYB96977.1"/>
    </source>
</evidence>
<dbReference type="InterPro" id="IPR016187">
    <property type="entry name" value="CTDL_fold"/>
</dbReference>
<dbReference type="Pfam" id="PF00059">
    <property type="entry name" value="Lectin_C"/>
    <property type="match status" value="1"/>
</dbReference>
<dbReference type="EMBL" id="JARK01001480">
    <property type="protein sequence ID" value="EYB96977.1"/>
    <property type="molecule type" value="Genomic_DNA"/>
</dbReference>
<dbReference type="OrthoDB" id="5775138at2759"/>
<accession>A0A016T2R9</accession>
<evidence type="ECO:0000313" key="3">
    <source>
        <dbReference type="Proteomes" id="UP000024635"/>
    </source>
</evidence>
<evidence type="ECO:0000259" key="1">
    <source>
        <dbReference type="Pfam" id="PF00059"/>
    </source>
</evidence>
<gene>
    <name evidence="2" type="primary">Acey_s0144.g2438</name>
    <name evidence="2" type="ORF">Y032_0144g2438</name>
</gene>
<dbReference type="InterPro" id="IPR016186">
    <property type="entry name" value="C-type_lectin-like/link_sf"/>
</dbReference>
<feature type="domain" description="C-type lectin" evidence="1">
    <location>
        <begin position="79"/>
        <end position="138"/>
    </location>
</feature>